<evidence type="ECO:0000313" key="6">
    <source>
        <dbReference type="Proteomes" id="UP000076268"/>
    </source>
</evidence>
<dbReference type="AlphaFoldDB" id="A0A154BRS4"/>
<organism evidence="5 6">
    <name type="scientific">Anaerosporomusa subterranea</name>
    <dbReference type="NCBI Taxonomy" id="1794912"/>
    <lineage>
        <taxon>Bacteria</taxon>
        <taxon>Bacillati</taxon>
        <taxon>Bacillota</taxon>
        <taxon>Negativicutes</taxon>
        <taxon>Acetonemataceae</taxon>
        <taxon>Anaerosporomusa</taxon>
    </lineage>
</organism>
<dbReference type="InterPro" id="IPR013785">
    <property type="entry name" value="Aldolase_TIM"/>
</dbReference>
<dbReference type="EMBL" id="LSGP01000017">
    <property type="protein sequence ID" value="KYZ76733.1"/>
    <property type="molecule type" value="Genomic_DNA"/>
</dbReference>
<dbReference type="OrthoDB" id="9758182at2"/>
<dbReference type="PANTHER" id="PTHR43819:SF1">
    <property type="entry name" value="ARCHAEAL-TYPE GLUTAMATE SYNTHASE [NADPH]"/>
    <property type="match status" value="1"/>
</dbReference>
<comment type="similarity">
    <text evidence="1 2">Belongs to the glutamate synthase family.</text>
</comment>
<evidence type="ECO:0000259" key="4">
    <source>
        <dbReference type="Pfam" id="PF01645"/>
    </source>
</evidence>
<accession>A0A154BRS4</accession>
<dbReference type="GO" id="GO:0015930">
    <property type="term" value="F:glutamate synthase activity"/>
    <property type="evidence" value="ECO:0007669"/>
    <property type="project" value="InterPro"/>
</dbReference>
<dbReference type="InterPro" id="IPR024188">
    <property type="entry name" value="GltB"/>
</dbReference>
<dbReference type="PANTHER" id="PTHR43819">
    <property type="entry name" value="ARCHAEAL-TYPE GLUTAMATE SYNTHASE [NADPH]"/>
    <property type="match status" value="1"/>
</dbReference>
<dbReference type="STRING" id="1794912.AXX12_09995"/>
<dbReference type="RefSeq" id="WP_066242706.1">
    <property type="nucleotide sequence ID" value="NZ_LSGP01000017.1"/>
</dbReference>
<dbReference type="SUPFAM" id="SSF51395">
    <property type="entry name" value="FMN-linked oxidoreductases"/>
    <property type="match status" value="1"/>
</dbReference>
<feature type="region of interest" description="Disordered" evidence="3">
    <location>
        <begin position="440"/>
        <end position="469"/>
    </location>
</feature>
<comment type="caution">
    <text evidence="5">The sequence shown here is derived from an EMBL/GenBank/DDBJ whole genome shotgun (WGS) entry which is preliminary data.</text>
</comment>
<evidence type="ECO:0000313" key="5">
    <source>
        <dbReference type="EMBL" id="KYZ76733.1"/>
    </source>
</evidence>
<proteinExistence type="inferred from homology"/>
<dbReference type="Pfam" id="PF01645">
    <property type="entry name" value="Glu_synthase"/>
    <property type="match status" value="1"/>
</dbReference>
<keyword evidence="6" id="KW-1185">Reference proteome</keyword>
<sequence>MFMSWLTMKMLDPMLDEATAKMLTEDYPDNPFLLVTVAEKLSPRALMEAGMRAESGKELSRPLGSPIVLSPWDKILLNPKQLFATTIEDYTQVDTRTMIGPKAKRPLILDIPIMITGMSYGGSLSLQMKMALAKGAAMAGTSTNTGESAVTNEERDSAKFLIGQYHRGGWLSGPEQLSRLDAIEIQLGQGAWGGAVDEPMTSDQIGEHLREAWHLEPGQDATVYARMPGKSTPKDIITMINKMKSEYDVPVGVKIAGTDYIEYELAVIAQSEADYIVVDGSEGGTATANPTLQDNVGLPTLHTLVRTIDWLEQAGVRDRFSVIAAGGITTPGHFLKALAIGADAVYIGTIALMAALQAQVVKAMPQAPPVQMALYQGRLTDKLDIDNAARHLANFLTSCKLEMQLAAQAVGRYSLQELDRSDLVTVEPDLAEFLNIRYAASPRSEKQPQKQQPQQSRQPQEISNSLPLQ</sequence>
<evidence type="ECO:0000256" key="3">
    <source>
        <dbReference type="SAM" id="MobiDB-lite"/>
    </source>
</evidence>
<dbReference type="CDD" id="cd02808">
    <property type="entry name" value="GltS_FMN"/>
    <property type="match status" value="1"/>
</dbReference>
<protein>
    <submittedName>
        <fullName evidence="5">Glutamate synthase</fullName>
    </submittedName>
</protein>
<feature type="compositionally biased region" description="Low complexity" evidence="3">
    <location>
        <begin position="449"/>
        <end position="461"/>
    </location>
</feature>
<dbReference type="Proteomes" id="UP000076268">
    <property type="component" value="Unassembled WGS sequence"/>
</dbReference>
<dbReference type="InterPro" id="IPR002932">
    <property type="entry name" value="Glu_synthdom"/>
</dbReference>
<feature type="domain" description="Glutamate synthase" evidence="4">
    <location>
        <begin position="100"/>
        <end position="411"/>
    </location>
</feature>
<dbReference type="GO" id="GO:0006537">
    <property type="term" value="P:glutamate biosynthetic process"/>
    <property type="evidence" value="ECO:0007669"/>
    <property type="project" value="InterPro"/>
</dbReference>
<name>A0A154BRS4_ANASB</name>
<gene>
    <name evidence="5" type="ORF">AXX12_09995</name>
</gene>
<evidence type="ECO:0000256" key="1">
    <source>
        <dbReference type="ARBA" id="ARBA00009716"/>
    </source>
</evidence>
<evidence type="ECO:0000256" key="2">
    <source>
        <dbReference type="PIRNR" id="PIRNR006429"/>
    </source>
</evidence>
<reference evidence="5 6" key="1">
    <citation type="submission" date="2016-02" db="EMBL/GenBank/DDBJ databases">
        <title>Anaerosporomusa subterraneum gen. nov., sp. nov., a spore-forming obligate anaerobe isolated from saprolite.</title>
        <authorList>
            <person name="Choi J.K."/>
            <person name="Shah M."/>
            <person name="Yee N."/>
        </authorList>
    </citation>
    <scope>NUCLEOTIDE SEQUENCE [LARGE SCALE GENOMIC DNA]</scope>
    <source>
        <strain evidence="5 6">RU4</strain>
    </source>
</reference>
<dbReference type="PIRSF" id="PIRSF006429">
    <property type="entry name" value="GOGAT_lg_2"/>
    <property type="match status" value="1"/>
</dbReference>
<dbReference type="Gene3D" id="3.20.20.70">
    <property type="entry name" value="Aldolase class I"/>
    <property type="match status" value="1"/>
</dbReference>